<dbReference type="AlphaFoldDB" id="A0A6L7EYL6"/>
<evidence type="ECO:0000313" key="3">
    <source>
        <dbReference type="EMBL" id="MXG89515.1"/>
    </source>
</evidence>
<accession>A0A6L7EYL6</accession>
<evidence type="ECO:0000256" key="1">
    <source>
        <dbReference type="SAM" id="SignalP"/>
    </source>
</evidence>
<gene>
    <name evidence="3" type="ORF">GRQ65_08120</name>
</gene>
<protein>
    <submittedName>
        <fullName evidence="3">SpoIID/LytB domain-containing protein</fullName>
    </submittedName>
</protein>
<comment type="caution">
    <text evidence="3">The sequence shown here is derived from an EMBL/GenBank/DDBJ whole genome shotgun (WGS) entry which is preliminary data.</text>
</comment>
<dbReference type="InterPro" id="IPR051922">
    <property type="entry name" value="Bact_Sporulation_Assoc"/>
</dbReference>
<feature type="domain" description="Sporulation stage II protein D amidase enhancer LytB N-terminal" evidence="2">
    <location>
        <begin position="197"/>
        <end position="282"/>
    </location>
</feature>
<dbReference type="GO" id="GO:0030435">
    <property type="term" value="P:sporulation resulting in formation of a cellular spore"/>
    <property type="evidence" value="ECO:0007669"/>
    <property type="project" value="InterPro"/>
</dbReference>
<dbReference type="Pfam" id="PF08486">
    <property type="entry name" value="SpoIID"/>
    <property type="match status" value="1"/>
</dbReference>
<dbReference type="InterPro" id="IPR013693">
    <property type="entry name" value="SpoIID/LytB_N"/>
</dbReference>
<dbReference type="InterPro" id="IPR013486">
    <property type="entry name" value="SpoIID/LytB"/>
</dbReference>
<dbReference type="RefSeq" id="WP_160877030.1">
    <property type="nucleotide sequence ID" value="NZ_WUEK01000004.1"/>
</dbReference>
<evidence type="ECO:0000259" key="2">
    <source>
        <dbReference type="Pfam" id="PF08486"/>
    </source>
</evidence>
<proteinExistence type="predicted"/>
<dbReference type="PANTHER" id="PTHR30032:SF4">
    <property type="entry name" value="AMIDASE ENHANCER"/>
    <property type="match status" value="1"/>
</dbReference>
<name>A0A6L7EYL6_9ACTN</name>
<feature type="chain" id="PRO_5026937013" evidence="1">
    <location>
        <begin position="30"/>
        <end position="393"/>
    </location>
</feature>
<feature type="signal peptide" evidence="1">
    <location>
        <begin position="1"/>
        <end position="29"/>
    </location>
</feature>
<dbReference type="GO" id="GO:0030288">
    <property type="term" value="C:outer membrane-bounded periplasmic space"/>
    <property type="evidence" value="ECO:0007669"/>
    <property type="project" value="TreeGrafter"/>
</dbReference>
<dbReference type="NCBIfam" id="TIGR02669">
    <property type="entry name" value="SpoIID_LytB"/>
    <property type="match status" value="1"/>
</dbReference>
<keyword evidence="1" id="KW-0732">Signal</keyword>
<dbReference type="Proteomes" id="UP000473325">
    <property type="component" value="Unassembled WGS sequence"/>
</dbReference>
<keyword evidence="4" id="KW-1185">Reference proteome</keyword>
<evidence type="ECO:0000313" key="4">
    <source>
        <dbReference type="Proteomes" id="UP000473325"/>
    </source>
</evidence>
<sequence length="393" mass="40724">MRTSWLARTASGAALTLALVGLTGVPSYAEDVPVGAGATTLTLSGHGYGHGRGMSQYGAKGAAAQGLGWAQIVGFYYPGTQLGEARGPIRVQLTAATKRSLTVDARAGLRLQRLAGGRGYRLDRLRPAATRWKLVAHGERTRVRFETSGRWRTLRTVRGPAQVSAGGEPVTLRLPDGAAAAYRGALRAVAGPSGPVTLNVLPLETYLRGVVPAEVPATWPAAAVQAQAVAARTYAAWERAAATGAVADTCDTTSCQVYRGVAAEHPAADAAVSATRRQVVTYQGAPAFTQFSSSNGGFSAAGSAPYLVAQADPYESSSANPNASWSATVARSAVEQAWPQLGRLTRVSVVRDAGGRRATSLTLVGTAGSVTVSADDVRTRFGLRSTWFALSAG</sequence>
<dbReference type="EMBL" id="WUEK01000004">
    <property type="protein sequence ID" value="MXG89515.1"/>
    <property type="molecule type" value="Genomic_DNA"/>
</dbReference>
<dbReference type="PANTHER" id="PTHR30032">
    <property type="entry name" value="N-ACETYLMURAMOYL-L-ALANINE AMIDASE-RELATED"/>
    <property type="match status" value="1"/>
</dbReference>
<reference evidence="3 4" key="1">
    <citation type="submission" date="2019-12" db="EMBL/GenBank/DDBJ databases">
        <authorList>
            <person name="Kun Z."/>
        </authorList>
    </citation>
    <scope>NUCLEOTIDE SEQUENCE [LARGE SCALE GENOMIC DNA]</scope>
    <source>
        <strain evidence="3 4">YIM 123512</strain>
    </source>
</reference>
<organism evidence="3 4">
    <name type="scientific">Nocardioides flavescens</name>
    <dbReference type="NCBI Taxonomy" id="2691959"/>
    <lineage>
        <taxon>Bacteria</taxon>
        <taxon>Bacillati</taxon>
        <taxon>Actinomycetota</taxon>
        <taxon>Actinomycetes</taxon>
        <taxon>Propionibacteriales</taxon>
        <taxon>Nocardioidaceae</taxon>
        <taxon>Nocardioides</taxon>
    </lineage>
</organism>